<evidence type="ECO:0000313" key="2">
    <source>
        <dbReference type="Proteomes" id="UP000183174"/>
    </source>
</evidence>
<dbReference type="Proteomes" id="UP000183174">
    <property type="component" value="Unassembled WGS sequence"/>
</dbReference>
<proteinExistence type="predicted"/>
<sequence>MSFTAIRHTRSKRVRRRSSKPIGLGAAVDYINSIGKVQNHTHEKILLGYPEESQAINFVRMIGTPAEKGRSFRLK</sequence>
<accession>A0A1C3XEQ0</accession>
<name>A0A1C3XEQ0_9BRAD</name>
<dbReference type="AlphaFoldDB" id="A0A1C3XEQ0"/>
<reference evidence="1 2" key="1">
    <citation type="submission" date="2016-08" db="EMBL/GenBank/DDBJ databases">
        <authorList>
            <person name="Seilhamer J.J."/>
        </authorList>
    </citation>
    <scope>NUCLEOTIDE SEQUENCE [LARGE SCALE GENOMIC DNA]</scope>
    <source>
        <strain evidence="1 2">CCBAU 10071</strain>
    </source>
</reference>
<protein>
    <submittedName>
        <fullName evidence="1">Uncharacterized protein</fullName>
    </submittedName>
</protein>
<dbReference type="EMBL" id="FMAE01000013">
    <property type="protein sequence ID" value="SCB50752.1"/>
    <property type="molecule type" value="Genomic_DNA"/>
</dbReference>
<gene>
    <name evidence="1" type="ORF">GA0061099_101311</name>
</gene>
<evidence type="ECO:0000313" key="1">
    <source>
        <dbReference type="EMBL" id="SCB50752.1"/>
    </source>
</evidence>
<organism evidence="1 2">
    <name type="scientific">Bradyrhizobium yuanmingense</name>
    <dbReference type="NCBI Taxonomy" id="108015"/>
    <lineage>
        <taxon>Bacteria</taxon>
        <taxon>Pseudomonadati</taxon>
        <taxon>Pseudomonadota</taxon>
        <taxon>Alphaproteobacteria</taxon>
        <taxon>Hyphomicrobiales</taxon>
        <taxon>Nitrobacteraceae</taxon>
        <taxon>Bradyrhizobium</taxon>
    </lineage>
</organism>